<reference evidence="1" key="1">
    <citation type="submission" date="2023-05" db="EMBL/GenBank/DDBJ databases">
        <title>Nepenthes gracilis genome sequencing.</title>
        <authorList>
            <person name="Fukushima K."/>
        </authorList>
    </citation>
    <scope>NUCLEOTIDE SEQUENCE</scope>
    <source>
        <strain evidence="1">SING2019-196</strain>
    </source>
</reference>
<dbReference type="AlphaFoldDB" id="A0AAD3XP60"/>
<gene>
    <name evidence="1" type="ORF">Nepgr_014018</name>
</gene>
<accession>A0AAD3XP60</accession>
<keyword evidence="2" id="KW-1185">Reference proteome</keyword>
<dbReference type="Proteomes" id="UP001279734">
    <property type="component" value="Unassembled WGS sequence"/>
</dbReference>
<dbReference type="EMBL" id="BSYO01000011">
    <property type="protein sequence ID" value="GMH12177.1"/>
    <property type="molecule type" value="Genomic_DNA"/>
</dbReference>
<comment type="caution">
    <text evidence="1">The sequence shown here is derived from an EMBL/GenBank/DDBJ whole genome shotgun (WGS) entry which is preliminary data.</text>
</comment>
<organism evidence="1 2">
    <name type="scientific">Nepenthes gracilis</name>
    <name type="common">Slender pitcher plant</name>
    <dbReference type="NCBI Taxonomy" id="150966"/>
    <lineage>
        <taxon>Eukaryota</taxon>
        <taxon>Viridiplantae</taxon>
        <taxon>Streptophyta</taxon>
        <taxon>Embryophyta</taxon>
        <taxon>Tracheophyta</taxon>
        <taxon>Spermatophyta</taxon>
        <taxon>Magnoliopsida</taxon>
        <taxon>eudicotyledons</taxon>
        <taxon>Gunneridae</taxon>
        <taxon>Pentapetalae</taxon>
        <taxon>Caryophyllales</taxon>
        <taxon>Nepenthaceae</taxon>
        <taxon>Nepenthes</taxon>
    </lineage>
</organism>
<sequence length="82" mass="9116">MRNRWGKFAVYFAQKSIPDRRSTIPMNIRCGAAEQENCICPLNEGSRTNSTHLPVIKPSLIKCFRALKASNASLTYSIEVGG</sequence>
<name>A0AAD3XP60_NEPGR</name>
<evidence type="ECO:0000313" key="2">
    <source>
        <dbReference type="Proteomes" id="UP001279734"/>
    </source>
</evidence>
<evidence type="ECO:0000313" key="1">
    <source>
        <dbReference type="EMBL" id="GMH12177.1"/>
    </source>
</evidence>
<protein>
    <submittedName>
        <fullName evidence="1">Uncharacterized protein</fullName>
    </submittedName>
</protein>
<proteinExistence type="predicted"/>